<evidence type="ECO:0000313" key="9">
    <source>
        <dbReference type="Proteomes" id="UP000467700"/>
    </source>
</evidence>
<dbReference type="SUPFAM" id="SSF56112">
    <property type="entry name" value="Protein kinase-like (PK-like)"/>
    <property type="match status" value="1"/>
</dbReference>
<reference evidence="8 9" key="1">
    <citation type="submission" date="2020-01" db="EMBL/GenBank/DDBJ databases">
        <authorList>
            <person name="Gupta K D."/>
        </authorList>
    </citation>
    <scope>NUCLEOTIDE SEQUENCE [LARGE SCALE GENOMIC DNA]</scope>
</reference>
<dbReference type="InterPro" id="IPR000253">
    <property type="entry name" value="FHA_dom"/>
</dbReference>
<evidence type="ECO:0000256" key="5">
    <source>
        <dbReference type="SAM" id="MobiDB-lite"/>
    </source>
</evidence>
<dbReference type="Gene3D" id="2.60.200.20">
    <property type="match status" value="1"/>
</dbReference>
<evidence type="ECO:0008006" key="10">
    <source>
        <dbReference type="Google" id="ProtNLM"/>
    </source>
</evidence>
<dbReference type="SUPFAM" id="SSF49879">
    <property type="entry name" value="SMAD/FHA domain"/>
    <property type="match status" value="1"/>
</dbReference>
<dbReference type="PROSITE" id="PS00108">
    <property type="entry name" value="PROTEIN_KINASE_ST"/>
    <property type="match status" value="1"/>
</dbReference>
<dbReference type="OrthoDB" id="10252171at2759"/>
<feature type="region of interest" description="Disordered" evidence="5">
    <location>
        <begin position="16"/>
        <end position="38"/>
    </location>
</feature>
<evidence type="ECO:0000256" key="3">
    <source>
        <dbReference type="ARBA" id="ARBA00022840"/>
    </source>
</evidence>
<organism evidence="8 9">
    <name type="scientific">Cyclocybe aegerita</name>
    <name type="common">Black poplar mushroom</name>
    <name type="synonym">Agrocybe aegerita</name>
    <dbReference type="NCBI Taxonomy" id="1973307"/>
    <lineage>
        <taxon>Eukaryota</taxon>
        <taxon>Fungi</taxon>
        <taxon>Dikarya</taxon>
        <taxon>Basidiomycota</taxon>
        <taxon>Agaricomycotina</taxon>
        <taxon>Agaricomycetes</taxon>
        <taxon>Agaricomycetidae</taxon>
        <taxon>Agaricales</taxon>
        <taxon>Agaricineae</taxon>
        <taxon>Bolbitiaceae</taxon>
        <taxon>Cyclocybe</taxon>
    </lineage>
</organism>
<evidence type="ECO:0000256" key="2">
    <source>
        <dbReference type="ARBA" id="ARBA00022741"/>
    </source>
</evidence>
<evidence type="ECO:0000259" key="6">
    <source>
        <dbReference type="PROSITE" id="PS50006"/>
    </source>
</evidence>
<feature type="region of interest" description="Disordered" evidence="5">
    <location>
        <begin position="443"/>
        <end position="598"/>
    </location>
</feature>
<comment type="similarity">
    <text evidence="1">Belongs to the protein kinase superfamily. CAMK Ser/Thr protein kinase family. CHEK2 subfamily.</text>
</comment>
<dbReference type="PANTHER" id="PTHR24347">
    <property type="entry name" value="SERINE/THREONINE-PROTEIN KINASE"/>
    <property type="match status" value="1"/>
</dbReference>
<dbReference type="InterPro" id="IPR008984">
    <property type="entry name" value="SMAD_FHA_dom_sf"/>
</dbReference>
<feature type="domain" description="Protein kinase" evidence="7">
    <location>
        <begin position="174"/>
        <end position="440"/>
    </location>
</feature>
<evidence type="ECO:0000256" key="1">
    <source>
        <dbReference type="ARBA" id="ARBA00005575"/>
    </source>
</evidence>
<protein>
    <recommendedName>
        <fullName evidence="10">Pkinase-domain-containing protein</fullName>
    </recommendedName>
</protein>
<dbReference type="InterPro" id="IPR011009">
    <property type="entry name" value="Kinase-like_dom_sf"/>
</dbReference>
<dbReference type="SMART" id="SM00220">
    <property type="entry name" value="S_TKc"/>
    <property type="match status" value="1"/>
</dbReference>
<dbReference type="Gene3D" id="1.10.510.10">
    <property type="entry name" value="Transferase(Phosphotransferase) domain 1"/>
    <property type="match status" value="1"/>
</dbReference>
<dbReference type="PROSITE" id="PS50011">
    <property type="entry name" value="PROTEIN_KINASE_DOM"/>
    <property type="match status" value="1"/>
</dbReference>
<dbReference type="CDD" id="cd05117">
    <property type="entry name" value="STKc_CAMK"/>
    <property type="match status" value="1"/>
</dbReference>
<keyword evidence="9" id="KW-1185">Reference proteome</keyword>
<feature type="binding site" evidence="4">
    <location>
        <position position="203"/>
    </location>
    <ligand>
        <name>ATP</name>
        <dbReference type="ChEBI" id="CHEBI:30616"/>
    </ligand>
</feature>
<dbReference type="FunFam" id="1.10.510.10:FF:000571">
    <property type="entry name" value="Maternal embryonic leucine zipper kinase"/>
    <property type="match status" value="1"/>
</dbReference>
<dbReference type="GO" id="GO:0005524">
    <property type="term" value="F:ATP binding"/>
    <property type="evidence" value="ECO:0007669"/>
    <property type="project" value="UniProtKB-UniRule"/>
</dbReference>
<keyword evidence="3 4" id="KW-0067">ATP-binding</keyword>
<dbReference type="Proteomes" id="UP000467700">
    <property type="component" value="Unassembled WGS sequence"/>
</dbReference>
<accession>A0A8S0VZ42</accession>
<evidence type="ECO:0000313" key="8">
    <source>
        <dbReference type="EMBL" id="CAA7263181.1"/>
    </source>
</evidence>
<feature type="compositionally biased region" description="Low complexity" evidence="5">
    <location>
        <begin position="24"/>
        <end position="38"/>
    </location>
</feature>
<sequence>MDDSINYEMEYGVDPYAYEDSQESDQQTQSTQQASQPPAASVDSHLWGYLQPCSSSLTRIDFWKIHPRYTLGRNTEINQVVLPGFKVSNQHCVITWDGHDTVTSCVWVEDKSSNGTFINGEKIGRGQTRLLREGNEIAFGTCVPQPHNNGLEDYRFVYRHTAGGSANDGLFASYDLGTELGKGSFATVRKAVHRSTGQWFAVKMINASKTVGRDRGHSNRNATFAREISIMEKLDHRNICKLFEVFFQDDGSINLVLELVEGGDLLEYILSNNGLCEVDSRDITYQICDALSYIHSRGITHRDLKPENVLLTSHRPPLIKVADFGLAKVVDSLTMLRTMCGTPSYLAPEVVKQENNEGYDNLVDSWSVGVILFSMMTNSSPFFEDENQDIRTRIMTRKVDWNTLAAKNVGEDAMSFVHQLLEENPARRMSLTNALQHPWLKAHIPFHEPPPDDDDGDAPMSAEGPPSSQESDVPPTAETDMPNGSQRSLQRRSDVLSQAAENGAHLPEPSWEMIAHATEREKAANVPGATKGQNKRVHAELSVLPEEVLDDADMNTAEVAGPSGSGQGKSSSPGESLDENSDERPRRSTRRSKMARRA</sequence>
<name>A0A8S0VZ42_CYCAE</name>
<evidence type="ECO:0000256" key="4">
    <source>
        <dbReference type="PROSITE-ProRule" id="PRU10141"/>
    </source>
</evidence>
<dbReference type="InterPro" id="IPR000719">
    <property type="entry name" value="Prot_kinase_dom"/>
</dbReference>
<dbReference type="EMBL" id="CACVBS010000038">
    <property type="protein sequence ID" value="CAA7263181.1"/>
    <property type="molecule type" value="Genomic_DNA"/>
</dbReference>
<dbReference type="Pfam" id="PF00069">
    <property type="entry name" value="Pkinase"/>
    <property type="match status" value="1"/>
</dbReference>
<feature type="compositionally biased region" description="Basic residues" evidence="5">
    <location>
        <begin position="587"/>
        <end position="598"/>
    </location>
</feature>
<proteinExistence type="inferred from homology"/>
<comment type="caution">
    <text evidence="8">The sequence shown here is derived from an EMBL/GenBank/DDBJ whole genome shotgun (WGS) entry which is preliminary data.</text>
</comment>
<keyword evidence="2 4" id="KW-0547">Nucleotide-binding</keyword>
<dbReference type="FunFam" id="3.30.200.20:FF:000042">
    <property type="entry name" value="Aurora kinase A"/>
    <property type="match status" value="1"/>
</dbReference>
<evidence type="ECO:0000259" key="7">
    <source>
        <dbReference type="PROSITE" id="PS50011"/>
    </source>
</evidence>
<gene>
    <name evidence="8" type="ORF">AAE3_LOCUS5349</name>
</gene>
<dbReference type="PROSITE" id="PS50006">
    <property type="entry name" value="FHA_DOMAIN"/>
    <property type="match status" value="1"/>
</dbReference>
<dbReference type="AlphaFoldDB" id="A0A8S0VZ42"/>
<dbReference type="SMART" id="SM00240">
    <property type="entry name" value="FHA"/>
    <property type="match status" value="1"/>
</dbReference>
<dbReference type="InterPro" id="IPR008271">
    <property type="entry name" value="Ser/Thr_kinase_AS"/>
</dbReference>
<dbReference type="Pfam" id="PF00498">
    <property type="entry name" value="FHA"/>
    <property type="match status" value="1"/>
</dbReference>
<dbReference type="PROSITE" id="PS00107">
    <property type="entry name" value="PROTEIN_KINASE_ATP"/>
    <property type="match status" value="1"/>
</dbReference>
<dbReference type="InterPro" id="IPR017441">
    <property type="entry name" value="Protein_kinase_ATP_BS"/>
</dbReference>
<feature type="domain" description="FHA" evidence="6">
    <location>
        <begin position="69"/>
        <end position="123"/>
    </location>
</feature>
<dbReference type="GO" id="GO:0004672">
    <property type="term" value="F:protein kinase activity"/>
    <property type="evidence" value="ECO:0007669"/>
    <property type="project" value="InterPro"/>
</dbReference>